<feature type="compositionally biased region" description="Polar residues" evidence="9">
    <location>
        <begin position="1"/>
        <end position="26"/>
    </location>
</feature>
<keyword evidence="5" id="KW-0804">Transcription</keyword>
<feature type="compositionally biased region" description="Polar residues" evidence="9">
    <location>
        <begin position="619"/>
        <end position="629"/>
    </location>
</feature>
<evidence type="ECO:0000256" key="2">
    <source>
        <dbReference type="ARBA" id="ARBA00006403"/>
    </source>
</evidence>
<dbReference type="AlphaFoldDB" id="A0A5B0P081"/>
<keyword evidence="13" id="KW-1185">Reference proteome</keyword>
<evidence type="ECO:0000256" key="9">
    <source>
        <dbReference type="SAM" id="MobiDB-lite"/>
    </source>
</evidence>
<dbReference type="PANTHER" id="PTHR10015">
    <property type="entry name" value="HEAT SHOCK TRANSCRIPTION FACTOR"/>
    <property type="match status" value="1"/>
</dbReference>
<dbReference type="OrthoDB" id="60033at2759"/>
<evidence type="ECO:0000256" key="6">
    <source>
        <dbReference type="ARBA" id="ARBA00023242"/>
    </source>
</evidence>
<feature type="compositionally biased region" description="Polar residues" evidence="9">
    <location>
        <begin position="676"/>
        <end position="694"/>
    </location>
</feature>
<evidence type="ECO:0000256" key="1">
    <source>
        <dbReference type="ARBA" id="ARBA00004123"/>
    </source>
</evidence>
<proteinExistence type="inferred from homology"/>
<evidence type="ECO:0000313" key="11">
    <source>
        <dbReference type="EMBL" id="KAA1065277.1"/>
    </source>
</evidence>
<dbReference type="GO" id="GO:0005634">
    <property type="term" value="C:nucleus"/>
    <property type="evidence" value="ECO:0007669"/>
    <property type="project" value="UniProtKB-SubCell"/>
</dbReference>
<dbReference type="PANTHER" id="PTHR10015:SF427">
    <property type="entry name" value="HEAT SHOCK FACTOR PROTEIN"/>
    <property type="match status" value="1"/>
</dbReference>
<dbReference type="GO" id="GO:0003700">
    <property type="term" value="F:DNA-binding transcription factor activity"/>
    <property type="evidence" value="ECO:0007669"/>
    <property type="project" value="InterPro"/>
</dbReference>
<dbReference type="SUPFAM" id="SSF46785">
    <property type="entry name" value="Winged helix' DNA-binding domain"/>
    <property type="match status" value="1"/>
</dbReference>
<keyword evidence="6" id="KW-0539">Nucleus</keyword>
<feature type="compositionally biased region" description="Low complexity" evidence="9">
    <location>
        <begin position="630"/>
        <end position="653"/>
    </location>
</feature>
<feature type="compositionally biased region" description="Polar residues" evidence="9">
    <location>
        <begin position="386"/>
        <end position="396"/>
    </location>
</feature>
<feature type="compositionally biased region" description="Low complexity" evidence="9">
    <location>
        <begin position="897"/>
        <end position="915"/>
    </location>
</feature>
<dbReference type="Gene3D" id="1.10.10.10">
    <property type="entry name" value="Winged helix-like DNA-binding domain superfamily/Winged helix DNA-binding domain"/>
    <property type="match status" value="1"/>
</dbReference>
<feature type="region of interest" description="Disordered" evidence="9">
    <location>
        <begin position="562"/>
        <end position="585"/>
    </location>
</feature>
<reference evidence="13 14" key="1">
    <citation type="submission" date="2019-05" db="EMBL/GenBank/DDBJ databases">
        <title>Emergence of the Ug99 lineage of the wheat stem rust pathogen through somatic hybridization.</title>
        <authorList>
            <person name="Li F."/>
            <person name="Upadhyaya N.M."/>
            <person name="Sperschneider J."/>
            <person name="Matny O."/>
            <person name="Nguyen-Phuc H."/>
            <person name="Mago R."/>
            <person name="Raley C."/>
            <person name="Miller M.E."/>
            <person name="Silverstein K.A.T."/>
            <person name="Henningsen E."/>
            <person name="Hirsch C.D."/>
            <person name="Visser B."/>
            <person name="Pretorius Z.A."/>
            <person name="Steffenson B.J."/>
            <person name="Schwessinger B."/>
            <person name="Dodds P.N."/>
            <person name="Figueroa M."/>
        </authorList>
    </citation>
    <scope>NUCLEOTIDE SEQUENCE [LARGE SCALE GENOMIC DNA]</scope>
    <source>
        <strain evidence="12">21-0</strain>
        <strain evidence="11 14">Ug99</strain>
    </source>
</reference>
<evidence type="ECO:0000259" key="10">
    <source>
        <dbReference type="PROSITE" id="PS00434"/>
    </source>
</evidence>
<feature type="compositionally biased region" description="Basic residues" evidence="9">
    <location>
        <begin position="833"/>
        <end position="853"/>
    </location>
</feature>
<comment type="similarity">
    <text evidence="2 8">Belongs to the HSF family.</text>
</comment>
<feature type="region of interest" description="Disordered" evidence="9">
    <location>
        <begin position="612"/>
        <end position="661"/>
    </location>
</feature>
<feature type="compositionally biased region" description="Polar residues" evidence="9">
    <location>
        <begin position="300"/>
        <end position="312"/>
    </location>
</feature>
<dbReference type="GO" id="GO:0043565">
    <property type="term" value="F:sequence-specific DNA binding"/>
    <property type="evidence" value="ECO:0007669"/>
    <property type="project" value="InterPro"/>
</dbReference>
<dbReference type="InterPro" id="IPR000232">
    <property type="entry name" value="HSF_DNA-bd"/>
</dbReference>
<feature type="region of interest" description="Disordered" evidence="9">
    <location>
        <begin position="676"/>
        <end position="696"/>
    </location>
</feature>
<dbReference type="Proteomes" id="UP000325313">
    <property type="component" value="Unassembled WGS sequence"/>
</dbReference>
<dbReference type="Pfam" id="PF00447">
    <property type="entry name" value="HSF_DNA-bind"/>
    <property type="match status" value="1"/>
</dbReference>
<dbReference type="InterPro" id="IPR036390">
    <property type="entry name" value="WH_DNA-bd_sf"/>
</dbReference>
<feature type="domain" description="HSF-type DNA-binding" evidence="10">
    <location>
        <begin position="221"/>
        <end position="245"/>
    </location>
</feature>
<feature type="region of interest" description="Disordered" evidence="9">
    <location>
        <begin position="896"/>
        <end position="939"/>
    </location>
</feature>
<sequence>MSQPNEQLRFNTNNSFSTRNKASLSISTQQQQQQQQQQQNHHHPTSSPSTPPSPSSPSSNSSRYQPAHSNPIDHNPFSASQPTLNHPTQPSSSHEQPHPITQSTSPSAPEHPHHQHQTLISFQSSSSTLINNHSSSSDHNQASSSSVGPNVAGRIGVGGNVMVDPYNPTSLSHKGGVGAGAFVYKVYNMLLDPSFQHLISFNPNGQSFTVSNVQDFSKTVLPKHFKHNNFSSFVRQLNMYGFHKVNKTPRGQRGNDNSAAWEFVHPKFHRGRPDLLEQIRRKTLDSESGSQSSRTKDPALTNQSQPSPTTQRFPLDHLSFLPTLTRPHPSFQLVHASSSPFFSHLHQRTKSDCQSELSPAAPGATFNVPDILNTPLPSNALFETGPNPTIGPNTDHSLNEHQSSRQYNHSFSHSPYPVDPPSSSHSQISSAPITPLSAVPPPSSPMDMSLDPKTFANDPLETLTELKTQLSGRFQGINASYEALYQELHETRRRQGVLIDLVEKMHKTLQNTPNTNVGYEFPSRELLWGSAAETTPVFKITEHDYPGHHPMIYEDINSQQHSSVSVGTSPSVSEFSHTAQTSPCDSAYRSLSVGPGGFGGFRNLTLASYPNSPVGGLMNDQQQQAAGSNRTAPSSPPSTIIMPSRSVSVQQQGQQGGSGLLDEASNRFLIPSISPSHHAQQALGGSNNGLNSVPVSPRDALSTALKTPLPPSPSPFKQIGCSGTAGPGEMISKQQTDEYRHAFDSFIHNHHHQHHPTLSIIAPDPLDDRVGSFTAPPTIDQSHISIKSEECGTASKPGTATGGPGSFDGLIPGPTSDSLIFASDTPPPSALVHPHHSHPQHPHHRQTPSHGHHLLQPSDENSIAVCLASTPDSSTSTSNHHHQNHHHLLQDSRVIIPSLNNPPSDPSSPSVVPNSFKGKKRPASGSMDLSNPAIHHPNHLNHLHHLNHHAHSHSHSHHHLNLRN</sequence>
<feature type="compositionally biased region" description="Low complexity" evidence="9">
    <location>
        <begin position="124"/>
        <end position="146"/>
    </location>
</feature>
<protein>
    <recommendedName>
        <fullName evidence="10">HSF-type DNA-binding domain-containing protein</fullName>
    </recommendedName>
</protein>
<comment type="caution">
    <text evidence="12">The sequence shown here is derived from an EMBL/GenBank/DDBJ whole genome shotgun (WGS) entry which is preliminary data.</text>
</comment>
<evidence type="ECO:0000256" key="4">
    <source>
        <dbReference type="ARBA" id="ARBA00023125"/>
    </source>
</evidence>
<evidence type="ECO:0000256" key="5">
    <source>
        <dbReference type="ARBA" id="ARBA00023163"/>
    </source>
</evidence>
<accession>A0A5B0P081</accession>
<evidence type="ECO:0000256" key="3">
    <source>
        <dbReference type="ARBA" id="ARBA00023015"/>
    </source>
</evidence>
<evidence type="ECO:0000313" key="12">
    <source>
        <dbReference type="EMBL" id="KAA1094977.1"/>
    </source>
</evidence>
<feature type="compositionally biased region" description="Low complexity" evidence="9">
    <location>
        <begin position="562"/>
        <end position="573"/>
    </location>
</feature>
<feature type="compositionally biased region" description="Polar residues" evidence="9">
    <location>
        <begin position="574"/>
        <end position="584"/>
    </location>
</feature>
<feature type="region of interest" description="Disordered" evidence="9">
    <location>
        <begin position="377"/>
        <end position="450"/>
    </location>
</feature>
<dbReference type="InterPro" id="IPR036388">
    <property type="entry name" value="WH-like_DNA-bd_sf"/>
</dbReference>
<dbReference type="EMBL" id="VDEP01000511">
    <property type="protein sequence ID" value="KAA1065277.1"/>
    <property type="molecule type" value="Genomic_DNA"/>
</dbReference>
<organism evidence="12 13">
    <name type="scientific">Puccinia graminis f. sp. tritici</name>
    <dbReference type="NCBI Taxonomy" id="56615"/>
    <lineage>
        <taxon>Eukaryota</taxon>
        <taxon>Fungi</taxon>
        <taxon>Dikarya</taxon>
        <taxon>Basidiomycota</taxon>
        <taxon>Pucciniomycotina</taxon>
        <taxon>Pucciniomycetes</taxon>
        <taxon>Pucciniales</taxon>
        <taxon>Pucciniaceae</taxon>
        <taxon>Puccinia</taxon>
    </lineage>
</organism>
<evidence type="ECO:0000313" key="14">
    <source>
        <dbReference type="Proteomes" id="UP000325313"/>
    </source>
</evidence>
<dbReference type="Proteomes" id="UP000324748">
    <property type="component" value="Unassembled WGS sequence"/>
</dbReference>
<feature type="compositionally biased region" description="Low complexity" evidence="9">
    <location>
        <begin position="27"/>
        <end position="39"/>
    </location>
</feature>
<feature type="region of interest" description="Disordered" evidence="9">
    <location>
        <begin position="1"/>
        <end position="151"/>
    </location>
</feature>
<keyword evidence="4" id="KW-0238">DNA-binding</keyword>
<dbReference type="PROSITE" id="PS00434">
    <property type="entry name" value="HSF_DOMAIN"/>
    <property type="match status" value="1"/>
</dbReference>
<name>A0A5B0P081_PUCGR</name>
<keyword evidence="3" id="KW-0805">Transcription regulation</keyword>
<evidence type="ECO:0000256" key="7">
    <source>
        <dbReference type="ARBA" id="ARBA00062171"/>
    </source>
</evidence>
<dbReference type="PRINTS" id="PR00056">
    <property type="entry name" value="HSFDOMAIN"/>
</dbReference>
<gene>
    <name evidence="12" type="ORF">PGT21_033902</name>
    <name evidence="11" type="ORF">PGTUg99_017273</name>
</gene>
<dbReference type="EMBL" id="VSWC01000079">
    <property type="protein sequence ID" value="KAA1094977.1"/>
    <property type="molecule type" value="Genomic_DNA"/>
</dbReference>
<feature type="compositionally biased region" description="Polar residues" evidence="9">
    <location>
        <begin position="77"/>
        <end position="107"/>
    </location>
</feature>
<dbReference type="SMART" id="SM00415">
    <property type="entry name" value="HSF"/>
    <property type="match status" value="1"/>
</dbReference>
<dbReference type="FunFam" id="1.10.10.10:FF:000027">
    <property type="entry name" value="Heat shock transcription factor 1"/>
    <property type="match status" value="1"/>
</dbReference>
<feature type="region of interest" description="Disordered" evidence="9">
    <location>
        <begin position="790"/>
        <end position="856"/>
    </location>
</feature>
<evidence type="ECO:0000313" key="13">
    <source>
        <dbReference type="Proteomes" id="UP000324748"/>
    </source>
</evidence>
<comment type="subcellular location">
    <subcellularLocation>
        <location evidence="1">Nucleus</location>
    </subcellularLocation>
</comment>
<evidence type="ECO:0000256" key="8">
    <source>
        <dbReference type="RuleBase" id="RU004020"/>
    </source>
</evidence>
<feature type="compositionally biased region" description="Polar residues" evidence="9">
    <location>
        <begin position="404"/>
        <end position="413"/>
    </location>
</feature>
<feature type="region of interest" description="Disordered" evidence="9">
    <location>
        <begin position="283"/>
        <end position="314"/>
    </location>
</feature>
<comment type="subunit">
    <text evidence="7">Homotrimer. Homotrimerization increases the affinity of HSF1 to DNA. Interacts with transcriptional coregulator SSA1 on chromatin.</text>
</comment>